<accession>A0A9P8SZY7</accession>
<name>A0A9P8SZY7_9ASCO</name>
<keyword evidence="2" id="KW-1185">Reference proteome</keyword>
<dbReference type="AlphaFoldDB" id="A0A9P8SZY7"/>
<organism evidence="1 2">
    <name type="scientific">Ogataea polymorpha</name>
    <dbReference type="NCBI Taxonomy" id="460523"/>
    <lineage>
        <taxon>Eukaryota</taxon>
        <taxon>Fungi</taxon>
        <taxon>Dikarya</taxon>
        <taxon>Ascomycota</taxon>
        <taxon>Saccharomycotina</taxon>
        <taxon>Pichiomycetes</taxon>
        <taxon>Pichiales</taxon>
        <taxon>Pichiaceae</taxon>
        <taxon>Ogataea</taxon>
    </lineage>
</organism>
<comment type="caution">
    <text evidence="1">The sequence shown here is derived from an EMBL/GenBank/DDBJ whole genome shotgun (WGS) entry which is preliminary data.</text>
</comment>
<evidence type="ECO:0000313" key="2">
    <source>
        <dbReference type="Proteomes" id="UP000788993"/>
    </source>
</evidence>
<protein>
    <submittedName>
        <fullName evidence="1">Uncharacterized protein</fullName>
    </submittedName>
</protein>
<reference evidence="1" key="1">
    <citation type="journal article" date="2021" name="Open Biol.">
        <title>Shared evolutionary footprints suggest mitochondrial oxidative damage underlies multiple complex I losses in fungi.</title>
        <authorList>
            <person name="Schikora-Tamarit M.A."/>
            <person name="Marcet-Houben M."/>
            <person name="Nosek J."/>
            <person name="Gabaldon T."/>
        </authorList>
    </citation>
    <scope>NUCLEOTIDE SEQUENCE</scope>
    <source>
        <strain evidence="1">NCAIM Y.01608</strain>
    </source>
</reference>
<reference evidence="1" key="2">
    <citation type="submission" date="2021-01" db="EMBL/GenBank/DDBJ databases">
        <authorList>
            <person name="Schikora-Tamarit M.A."/>
        </authorList>
    </citation>
    <scope>NUCLEOTIDE SEQUENCE</scope>
    <source>
        <strain evidence="1">NCAIM Y.01608</strain>
    </source>
</reference>
<proteinExistence type="predicted"/>
<dbReference type="EMBL" id="JAEUBD010001468">
    <property type="protein sequence ID" value="KAH3660604.1"/>
    <property type="molecule type" value="Genomic_DNA"/>
</dbReference>
<gene>
    <name evidence="1" type="ORF">OGATHE_004936</name>
</gene>
<evidence type="ECO:0000313" key="1">
    <source>
        <dbReference type="EMBL" id="KAH3660604.1"/>
    </source>
</evidence>
<dbReference type="Proteomes" id="UP000788993">
    <property type="component" value="Unassembled WGS sequence"/>
</dbReference>
<sequence length="169" mass="18617">MPVLDRNELPGSESIRALALVLGSTGVDRHLMPTALWPIVAIGLAEAELLVNGARENLPLAASLANMVFSLVDHVIRHLEVEDDVELAHAAVRLVHDFDVALDEVKRDEFVVVVLDARDEKQARVSAVYKLGVLVLEHVAHLWFAQRDDGSQFPYDSLFLLLTDGNVPL</sequence>